<reference evidence="1 2" key="1">
    <citation type="submission" date="2023-07" db="EMBL/GenBank/DDBJ databases">
        <title>Genomic Encyclopedia of Type Strains, Phase IV (KMG-IV): sequencing the most valuable type-strain genomes for metagenomic binning, comparative biology and taxonomic classification.</title>
        <authorList>
            <person name="Goeker M."/>
        </authorList>
    </citation>
    <scope>NUCLEOTIDE SEQUENCE [LARGE SCALE GENOMIC DNA]</scope>
    <source>
        <strain evidence="1 2">DSM 19922</strain>
    </source>
</reference>
<accession>A0ABU0MU16</accession>
<dbReference type="EMBL" id="JAUSVU010000035">
    <property type="protein sequence ID" value="MDQ0536962.1"/>
    <property type="molecule type" value="Genomic_DNA"/>
</dbReference>
<evidence type="ECO:0000313" key="2">
    <source>
        <dbReference type="Proteomes" id="UP001244552"/>
    </source>
</evidence>
<keyword evidence="2" id="KW-1185">Reference proteome</keyword>
<comment type="caution">
    <text evidence="1">The sequence shown here is derived from an EMBL/GenBank/DDBJ whole genome shotgun (WGS) entry which is preliminary data.</text>
</comment>
<dbReference type="RefSeq" id="WP_209990594.1">
    <property type="nucleotide sequence ID" value="NZ_JAGINO010000035.1"/>
</dbReference>
<name>A0ABU0MU16_9PROT</name>
<dbReference type="Proteomes" id="UP001244552">
    <property type="component" value="Unassembled WGS sequence"/>
</dbReference>
<evidence type="ECO:0000313" key="1">
    <source>
        <dbReference type="EMBL" id="MDQ0536962.1"/>
    </source>
</evidence>
<protein>
    <submittedName>
        <fullName evidence="1">Uncharacterized protein</fullName>
    </submittedName>
</protein>
<organism evidence="1 2">
    <name type="scientific">Azospirillum picis</name>
    <dbReference type="NCBI Taxonomy" id="488438"/>
    <lineage>
        <taxon>Bacteria</taxon>
        <taxon>Pseudomonadati</taxon>
        <taxon>Pseudomonadota</taxon>
        <taxon>Alphaproteobacteria</taxon>
        <taxon>Rhodospirillales</taxon>
        <taxon>Azospirillaceae</taxon>
        <taxon>Azospirillum</taxon>
    </lineage>
</organism>
<sequence>MQVIDLRAGGLVHWLSIGGVVREFYDTACVRLPMVVGFADGRINTLIMRGRPLDLSEALDQAQ</sequence>
<proteinExistence type="predicted"/>
<gene>
    <name evidence="1" type="ORF">QO018_005861</name>
</gene>